<dbReference type="GO" id="GO:0005886">
    <property type="term" value="C:plasma membrane"/>
    <property type="evidence" value="ECO:0007669"/>
    <property type="project" value="UniProtKB-SubCell"/>
</dbReference>
<keyword evidence="3" id="KW-0813">Transport</keyword>
<dbReference type="EMBL" id="JBBWWQ010000021">
    <property type="protein sequence ID" value="KAK8914007.1"/>
    <property type="molecule type" value="Genomic_DNA"/>
</dbReference>
<evidence type="ECO:0000259" key="7">
    <source>
        <dbReference type="PROSITE" id="PS50191"/>
    </source>
</evidence>
<dbReference type="Pfam" id="PF00650">
    <property type="entry name" value="CRAL_TRIO"/>
    <property type="match status" value="1"/>
</dbReference>
<evidence type="ECO:0000313" key="9">
    <source>
        <dbReference type="Proteomes" id="UP001418222"/>
    </source>
</evidence>
<dbReference type="InterPro" id="IPR001251">
    <property type="entry name" value="CRAL-TRIO_dom"/>
</dbReference>
<dbReference type="Gene3D" id="1.10.8.20">
    <property type="entry name" value="N-terminal domain of phosphatidylinositol transfer protein sec14p"/>
    <property type="match status" value="1"/>
</dbReference>
<evidence type="ECO:0000256" key="4">
    <source>
        <dbReference type="ARBA" id="ARBA00023034"/>
    </source>
</evidence>
<keyword evidence="6" id="KW-0472">Membrane</keyword>
<comment type="similarity">
    <text evidence="5">Belongs to the SFH family.</text>
</comment>
<dbReference type="GO" id="GO:0015031">
    <property type="term" value="P:protein transport"/>
    <property type="evidence" value="ECO:0007669"/>
    <property type="project" value="UniProtKB-KW"/>
</dbReference>
<dbReference type="Proteomes" id="UP001418222">
    <property type="component" value="Unassembled WGS sequence"/>
</dbReference>
<proteinExistence type="inferred from homology"/>
<dbReference type="PANTHER" id="PTHR45657">
    <property type="entry name" value="CRAL-TRIO DOMAIN-CONTAINING PROTEIN YKL091C-RELATED"/>
    <property type="match status" value="1"/>
</dbReference>
<dbReference type="SUPFAM" id="SSF46938">
    <property type="entry name" value="CRAL/TRIO N-terminal domain"/>
    <property type="match status" value="1"/>
</dbReference>
<accession>A0AAP0ATG5</accession>
<evidence type="ECO:0000256" key="1">
    <source>
        <dbReference type="ARBA" id="ARBA00004202"/>
    </source>
</evidence>
<evidence type="ECO:0000313" key="8">
    <source>
        <dbReference type="EMBL" id="KAK8914007.1"/>
    </source>
</evidence>
<organism evidence="8 9">
    <name type="scientific">Platanthera zijinensis</name>
    <dbReference type="NCBI Taxonomy" id="2320716"/>
    <lineage>
        <taxon>Eukaryota</taxon>
        <taxon>Viridiplantae</taxon>
        <taxon>Streptophyta</taxon>
        <taxon>Embryophyta</taxon>
        <taxon>Tracheophyta</taxon>
        <taxon>Spermatophyta</taxon>
        <taxon>Magnoliopsida</taxon>
        <taxon>Liliopsida</taxon>
        <taxon>Asparagales</taxon>
        <taxon>Orchidaceae</taxon>
        <taxon>Orchidoideae</taxon>
        <taxon>Orchideae</taxon>
        <taxon>Orchidinae</taxon>
        <taxon>Platanthera</taxon>
    </lineage>
</organism>
<keyword evidence="6" id="KW-1133">Transmembrane helix</keyword>
<dbReference type="InterPro" id="IPR036273">
    <property type="entry name" value="CRAL/TRIO_N_dom_sf"/>
</dbReference>
<dbReference type="Pfam" id="PF03765">
    <property type="entry name" value="CRAL_TRIO_N"/>
    <property type="match status" value="1"/>
</dbReference>
<dbReference type="SMART" id="SM00516">
    <property type="entry name" value="SEC14"/>
    <property type="match status" value="1"/>
</dbReference>
<reference evidence="8 9" key="1">
    <citation type="journal article" date="2022" name="Nat. Plants">
        <title>Genomes of leafy and leafless Platanthera orchids illuminate the evolution of mycoheterotrophy.</title>
        <authorList>
            <person name="Li M.H."/>
            <person name="Liu K.W."/>
            <person name="Li Z."/>
            <person name="Lu H.C."/>
            <person name="Ye Q.L."/>
            <person name="Zhang D."/>
            <person name="Wang J.Y."/>
            <person name="Li Y.F."/>
            <person name="Zhong Z.M."/>
            <person name="Liu X."/>
            <person name="Yu X."/>
            <person name="Liu D.K."/>
            <person name="Tu X.D."/>
            <person name="Liu B."/>
            <person name="Hao Y."/>
            <person name="Liao X.Y."/>
            <person name="Jiang Y.T."/>
            <person name="Sun W.H."/>
            <person name="Chen J."/>
            <person name="Chen Y.Q."/>
            <person name="Ai Y."/>
            <person name="Zhai J.W."/>
            <person name="Wu S.S."/>
            <person name="Zhou Z."/>
            <person name="Hsiao Y.Y."/>
            <person name="Wu W.L."/>
            <person name="Chen Y.Y."/>
            <person name="Lin Y.F."/>
            <person name="Hsu J.L."/>
            <person name="Li C.Y."/>
            <person name="Wang Z.W."/>
            <person name="Zhao X."/>
            <person name="Zhong W.Y."/>
            <person name="Ma X.K."/>
            <person name="Ma L."/>
            <person name="Huang J."/>
            <person name="Chen G.Z."/>
            <person name="Huang M.Z."/>
            <person name="Huang L."/>
            <person name="Peng D.H."/>
            <person name="Luo Y.B."/>
            <person name="Zou S.Q."/>
            <person name="Chen S.P."/>
            <person name="Lan S."/>
            <person name="Tsai W.C."/>
            <person name="Van de Peer Y."/>
            <person name="Liu Z.J."/>
        </authorList>
    </citation>
    <scope>NUCLEOTIDE SEQUENCE [LARGE SCALE GENOMIC DNA]</scope>
    <source>
        <strain evidence="8">Lor287</strain>
    </source>
</reference>
<evidence type="ECO:0000256" key="6">
    <source>
        <dbReference type="SAM" id="Phobius"/>
    </source>
</evidence>
<evidence type="ECO:0000256" key="2">
    <source>
        <dbReference type="ARBA" id="ARBA00004395"/>
    </source>
</evidence>
<dbReference type="SMART" id="SM01100">
    <property type="entry name" value="CRAL_TRIO_N"/>
    <property type="match status" value="1"/>
</dbReference>
<keyword evidence="4" id="KW-0333">Golgi apparatus</keyword>
<dbReference type="InterPro" id="IPR011074">
    <property type="entry name" value="CRAL/TRIO_N_dom"/>
</dbReference>
<comment type="caution">
    <text evidence="8">The sequence shown here is derived from an EMBL/GenBank/DDBJ whole genome shotgun (WGS) entry which is preliminary data.</text>
</comment>
<name>A0AAP0ATG5_9ASPA</name>
<dbReference type="PANTHER" id="PTHR45657:SF5">
    <property type="entry name" value="PHOSPHATIDYLINOSITOL_PHOSPHATIDYLCHOLINE TRANSFER PROTEIN SFH6"/>
    <property type="match status" value="1"/>
</dbReference>
<gene>
    <name evidence="8" type="ORF">KSP39_PZI023917</name>
</gene>
<keyword evidence="3" id="KW-0653">Protein transport</keyword>
<keyword evidence="9" id="KW-1185">Reference proteome</keyword>
<dbReference type="Gene3D" id="3.40.525.10">
    <property type="entry name" value="CRAL-TRIO lipid binding domain"/>
    <property type="match status" value="1"/>
</dbReference>
<protein>
    <recommendedName>
        <fullName evidence="7">CRAL-TRIO domain-containing protein</fullName>
    </recommendedName>
</protein>
<dbReference type="FunFam" id="3.40.525.10:FF:000011">
    <property type="entry name" value="SEC14 cytosolic factor"/>
    <property type="match status" value="1"/>
</dbReference>
<feature type="domain" description="CRAL-TRIO" evidence="7">
    <location>
        <begin position="154"/>
        <end position="328"/>
    </location>
</feature>
<keyword evidence="6" id="KW-0812">Transmembrane</keyword>
<dbReference type="PRINTS" id="PR00180">
    <property type="entry name" value="CRETINALDHBP"/>
</dbReference>
<dbReference type="AlphaFoldDB" id="A0AAP0ATG5"/>
<dbReference type="PROSITE" id="PS50191">
    <property type="entry name" value="CRAL_TRIO"/>
    <property type="match status" value="1"/>
</dbReference>
<dbReference type="GO" id="GO:0000139">
    <property type="term" value="C:Golgi membrane"/>
    <property type="evidence" value="ECO:0007669"/>
    <property type="project" value="UniProtKB-SubCell"/>
</dbReference>
<sequence>MGTLDLFPFSRSAGFDGLSSYDEGGEKKYDFGLSEDEKKVRRGSLRKKGNDASSIFKHSLKMRKSRRKGDNKFISLSIEDIRDIEELQAVDVFRQSLVLDELLPAKHDDYHKMLRFLKARKFDIEKAKHMWSEMLHWRKEHGVDTIIEDFEFEELPEVLKYYPHGYHGVDKEGRPVYIELLGKVDPNKLMHVTTIDRYVQYHVKEFERSFAIKFPACSIAARKHIDSSTTILDVQGVSLKNFSKTARELIQRLQKIDSDNYPETLNRMFIINAGPGFRLLWSSVKSFLDPKTTSKINVIGSKYQSKLLEIIDNSELPAFLGGTCTCTDVGGCLKAEKGPWKDPNILKMVLSGKAQCAQQIVTVPGGEGRIIAYAKPQYPTVKASESSAAKSGSEPASTTSLSVLKPSVPHNCLIPGQELQKVIVKKTLSFRSTEPEQIPMVDKGVDAEWMKKASFRRSFAFKGLAETNKFPSPAESRAHVLAYVATFAITLLTVLRAVTGPMTKKLQQGSGVALITVSASNELSSAHGFTDPEFLSIILKRLSELENNLFTLQSKPSEMPFDKEELLDAAVRRVDALEAELIATKKAFYESLMRQEELLAYIDRQEEAKFRKKRACF</sequence>
<dbReference type="InterPro" id="IPR051026">
    <property type="entry name" value="PI/PC_transfer"/>
</dbReference>
<dbReference type="SUPFAM" id="SSF52087">
    <property type="entry name" value="CRAL/TRIO domain"/>
    <property type="match status" value="1"/>
</dbReference>
<dbReference type="CDD" id="cd00170">
    <property type="entry name" value="SEC14"/>
    <property type="match status" value="1"/>
</dbReference>
<dbReference type="InterPro" id="IPR036865">
    <property type="entry name" value="CRAL-TRIO_dom_sf"/>
</dbReference>
<feature type="transmembrane region" description="Helical" evidence="6">
    <location>
        <begin position="480"/>
        <end position="498"/>
    </location>
</feature>
<evidence type="ECO:0000256" key="5">
    <source>
        <dbReference type="ARBA" id="ARBA00038020"/>
    </source>
</evidence>
<comment type="subcellular location">
    <subcellularLocation>
        <location evidence="1">Cell membrane</location>
        <topology evidence="1">Peripheral membrane protein</topology>
    </subcellularLocation>
    <subcellularLocation>
        <location evidence="2">Golgi apparatus membrane</location>
        <topology evidence="2">Peripheral membrane protein</topology>
    </subcellularLocation>
</comment>
<evidence type="ECO:0000256" key="3">
    <source>
        <dbReference type="ARBA" id="ARBA00022927"/>
    </source>
</evidence>